<dbReference type="NCBIfam" id="TIGR01760">
    <property type="entry name" value="tape_meas_TP901"/>
    <property type="match status" value="2"/>
</dbReference>
<feature type="transmembrane region" description="Helical" evidence="4">
    <location>
        <begin position="760"/>
        <end position="783"/>
    </location>
</feature>
<keyword evidence="1" id="KW-1188">Viral release from host cell</keyword>
<dbReference type="PANTHER" id="PTHR37813:SF1">
    <property type="entry name" value="FELS-2 PROPHAGE PROTEIN"/>
    <property type="match status" value="1"/>
</dbReference>
<evidence type="ECO:0000259" key="5">
    <source>
        <dbReference type="Pfam" id="PF10145"/>
    </source>
</evidence>
<evidence type="ECO:0000256" key="1">
    <source>
        <dbReference type="ARBA" id="ARBA00022612"/>
    </source>
</evidence>
<name>A0ABX7FM53_BRECH</name>
<dbReference type="Gene3D" id="1.20.120.20">
    <property type="entry name" value="Apolipoprotein"/>
    <property type="match status" value="1"/>
</dbReference>
<feature type="transmembrane region" description="Helical" evidence="4">
    <location>
        <begin position="591"/>
        <end position="610"/>
    </location>
</feature>
<keyword evidence="2" id="KW-0175">Coiled coil</keyword>
<evidence type="ECO:0000256" key="4">
    <source>
        <dbReference type="SAM" id="Phobius"/>
    </source>
</evidence>
<dbReference type="Pfam" id="PF10145">
    <property type="entry name" value="PhageMin_Tail"/>
    <property type="match status" value="1"/>
</dbReference>
<keyword evidence="7" id="KW-1185">Reference proteome</keyword>
<keyword evidence="4" id="KW-0812">Transmembrane</keyword>
<reference evidence="6 7" key="1">
    <citation type="submission" date="2021-01" db="EMBL/GenBank/DDBJ databases">
        <title>Identification of strong promoters based on the transcriptome of Brevibacillus choshinensis.</title>
        <authorList>
            <person name="Yao D."/>
            <person name="Zhang K."/>
            <person name="Wu J."/>
        </authorList>
    </citation>
    <scope>NUCLEOTIDE SEQUENCE [LARGE SCALE GENOMIC DNA]</scope>
    <source>
        <strain evidence="6 7">HPD31-SP3</strain>
    </source>
</reference>
<keyword evidence="4" id="KW-1133">Transmembrane helix</keyword>
<dbReference type="RefSeq" id="WP_203353994.1">
    <property type="nucleotide sequence ID" value="NZ_CP069127.1"/>
</dbReference>
<gene>
    <name evidence="6" type="ORF">JNE38_26205</name>
</gene>
<dbReference type="InterPro" id="IPR010090">
    <property type="entry name" value="Phage_tape_meas"/>
</dbReference>
<organism evidence="6 7">
    <name type="scientific">Brevibacillus choshinensis</name>
    <dbReference type="NCBI Taxonomy" id="54911"/>
    <lineage>
        <taxon>Bacteria</taxon>
        <taxon>Bacillati</taxon>
        <taxon>Bacillota</taxon>
        <taxon>Bacilli</taxon>
        <taxon>Bacillales</taxon>
        <taxon>Paenibacillaceae</taxon>
        <taxon>Brevibacillus</taxon>
    </lineage>
</organism>
<evidence type="ECO:0000256" key="2">
    <source>
        <dbReference type="SAM" id="Coils"/>
    </source>
</evidence>
<feature type="transmembrane region" description="Helical" evidence="4">
    <location>
        <begin position="616"/>
        <end position="634"/>
    </location>
</feature>
<accession>A0ABX7FM53</accession>
<sequence length="1108" mass="117739">MAETIRGINVVIGAETTGLSKALTDVNTKSKNIQSELKQVEKLLKLDPTNTELLAQKQKLLGDAVANTREKLDRLKATQEQVNQQFAKGDISEGQYRAFQREIAKTEQELKGLEGKLGDVSGEVKKQSGLVDKLGDEYKESFDQAQQAMGNSFEQMQRVGAAITAAGVGIAAGLGIAVKSASEFEQGMANVYSVMAPDEVAQFSAELENLAMKMGADTKYSATEAARGIEELVKAGVSVQDIMGGGLQGALSLAVAGELELADAAEIASVALNAFRDDNISVSQAADILAGAANASATSVEEMKFGLSQVSAVASSVGLTFQDTSTALAVFAQNGLKGSDAGTSLKTMLMRLTPTTADAYGEFDRLGLISFDAAKAMKFLADNGIKPASSATADVVDAMMTFSAETVSAKVGSEQANKAFKEMAFNSGALSSAFYDSNGNLKEMSEIADLLQNALKDMTAEQRQVALNTMFGSDAIRAANILYKEGAKGVTDMAVAMGKISANEVAAQKLNTFKGAIEQLGGAVDTAKISIGQALLPALQVLVSAIQSAVDVFNRFPDGVKSFIAIAGAIAAIVALIAGPLLLLVGFLPQIAAGFGMLAPVLAGVGGAFTALTGPIGLVILAIAALAAAAYLIYENWDAIKEYMVNLWDSILSATETAWEGIKQYFATTWNWIQSFFTEWGPVILAVIAPFIGIPLLIQQHWGEIVTYLAALWQNVKQIASDSWNLIVSTVLAIVSPFVDGVMAIFYSMQAGLAMIWDGIKLYFGGVWNAIKSIFLGAVLLIYDLVTGNFTQLVADAQMIWLNLQVAFGQIWEGIKLVFFGALEAVKGYLTLAWTTIKTLTETIWGGILQFFSFIWESLKALNALAMNAMRTSIETAWNAIKTFFTEAWNKIKWLFTDGLNNAKETVVSGMKQIKSDFISYMNDTVTEIKEFAEDFVEAGEDFVISLWDGIKSKTSWLWKQIKGWIDGLISQIRGALSGGSGGSGGNNTGDSSMSGAGGGGSAAAASFSAPGLKNGGTVTEEGWTWVGENGIELLKLPRGSQVIPNYDIPKIGGQAIDYDALAKAIAANTKPNVTMNNTFNSPTPLSPAETARKNLQVSRRLALEWGL</sequence>
<evidence type="ECO:0000313" key="7">
    <source>
        <dbReference type="Proteomes" id="UP000596248"/>
    </source>
</evidence>
<feature type="domain" description="Phage tail tape measure protein" evidence="5">
    <location>
        <begin position="209"/>
        <end position="405"/>
    </location>
</feature>
<feature type="transmembrane region" description="Helical" evidence="4">
    <location>
        <begin position="723"/>
        <end position="748"/>
    </location>
</feature>
<feature type="coiled-coil region" evidence="2">
    <location>
        <begin position="23"/>
        <end position="123"/>
    </location>
</feature>
<dbReference type="EMBL" id="CP069127">
    <property type="protein sequence ID" value="QRG66930.1"/>
    <property type="molecule type" value="Genomic_DNA"/>
</dbReference>
<evidence type="ECO:0000313" key="6">
    <source>
        <dbReference type="EMBL" id="QRG66930.1"/>
    </source>
</evidence>
<dbReference type="PANTHER" id="PTHR37813">
    <property type="entry name" value="FELS-2 PROPHAGE PROTEIN"/>
    <property type="match status" value="1"/>
</dbReference>
<proteinExistence type="predicted"/>
<feature type="region of interest" description="Disordered" evidence="3">
    <location>
        <begin position="981"/>
        <end position="1001"/>
    </location>
</feature>
<keyword evidence="4" id="KW-0472">Membrane</keyword>
<dbReference type="Proteomes" id="UP000596248">
    <property type="component" value="Chromosome"/>
</dbReference>
<feature type="transmembrane region" description="Helical" evidence="4">
    <location>
        <begin position="683"/>
        <end position="703"/>
    </location>
</feature>
<protein>
    <submittedName>
        <fullName evidence="6">Phage tail tape measure protein</fullName>
    </submittedName>
</protein>
<evidence type="ECO:0000256" key="3">
    <source>
        <dbReference type="SAM" id="MobiDB-lite"/>
    </source>
</evidence>
<feature type="transmembrane region" description="Helical" evidence="4">
    <location>
        <begin position="563"/>
        <end position="584"/>
    </location>
</feature>